<feature type="non-terminal residue" evidence="7">
    <location>
        <position position="639"/>
    </location>
</feature>
<dbReference type="InterPro" id="IPR036855">
    <property type="entry name" value="Znf_CCCH_sf"/>
</dbReference>
<evidence type="ECO:0000259" key="6">
    <source>
        <dbReference type="PROSITE" id="PS50103"/>
    </source>
</evidence>
<dbReference type="Pfam" id="PF00642">
    <property type="entry name" value="zf-CCCH"/>
    <property type="match status" value="1"/>
</dbReference>
<dbReference type="InterPro" id="IPR045072">
    <property type="entry name" value="MKRN-like"/>
</dbReference>
<evidence type="ECO:0000313" key="8">
    <source>
        <dbReference type="Proteomes" id="UP000258309"/>
    </source>
</evidence>
<dbReference type="STRING" id="5539.A0A3E2HJ89"/>
<feature type="zinc finger region" description="C3H1-type" evidence="4">
    <location>
        <begin position="72"/>
        <end position="99"/>
    </location>
</feature>
<feature type="domain" description="C3H1-type" evidence="6">
    <location>
        <begin position="100"/>
        <end position="127"/>
    </location>
</feature>
<proteinExistence type="predicted"/>
<feature type="compositionally biased region" description="Low complexity" evidence="5">
    <location>
        <begin position="496"/>
        <end position="512"/>
    </location>
</feature>
<feature type="zinc finger region" description="C3H1-type" evidence="4">
    <location>
        <begin position="100"/>
        <end position="127"/>
    </location>
</feature>
<feature type="region of interest" description="Disordered" evidence="5">
    <location>
        <begin position="375"/>
        <end position="445"/>
    </location>
</feature>
<keyword evidence="8" id="KW-1185">Reference proteome</keyword>
<dbReference type="PANTHER" id="PTHR11224:SF10">
    <property type="entry name" value="IP09428P-RELATED"/>
    <property type="match status" value="1"/>
</dbReference>
<reference evidence="7 8" key="1">
    <citation type="submission" date="2018-05" db="EMBL/GenBank/DDBJ databases">
        <title>Draft genome sequence of Scytalidium lignicola DSM 105466, a ubiquitous saprotrophic fungus.</title>
        <authorList>
            <person name="Buettner E."/>
            <person name="Gebauer A.M."/>
            <person name="Hofrichter M."/>
            <person name="Liers C."/>
            <person name="Kellner H."/>
        </authorList>
    </citation>
    <scope>NUCLEOTIDE SEQUENCE [LARGE SCALE GENOMIC DNA]</scope>
    <source>
        <strain evidence="7 8">DSM 105466</strain>
    </source>
</reference>
<dbReference type="GO" id="GO:0061630">
    <property type="term" value="F:ubiquitin protein ligase activity"/>
    <property type="evidence" value="ECO:0007669"/>
    <property type="project" value="InterPro"/>
</dbReference>
<feature type="compositionally biased region" description="Low complexity" evidence="5">
    <location>
        <begin position="609"/>
        <end position="631"/>
    </location>
</feature>
<evidence type="ECO:0000256" key="2">
    <source>
        <dbReference type="ARBA" id="ARBA00022771"/>
    </source>
</evidence>
<keyword evidence="1 4" id="KW-0479">Metal-binding</keyword>
<feature type="region of interest" description="Disordered" evidence="5">
    <location>
        <begin position="571"/>
        <end position="639"/>
    </location>
</feature>
<dbReference type="Pfam" id="PF14608">
    <property type="entry name" value="zf-CCCH_2"/>
    <property type="match status" value="1"/>
</dbReference>
<feature type="domain" description="C3H1-type" evidence="6">
    <location>
        <begin position="72"/>
        <end position="99"/>
    </location>
</feature>
<dbReference type="Gene3D" id="4.10.1000.10">
    <property type="entry name" value="Zinc finger, CCCH-type"/>
    <property type="match status" value="1"/>
</dbReference>
<feature type="compositionally biased region" description="Basic and acidic residues" evidence="5">
    <location>
        <begin position="576"/>
        <end position="587"/>
    </location>
</feature>
<dbReference type="Proteomes" id="UP000258309">
    <property type="component" value="Unassembled WGS sequence"/>
</dbReference>
<dbReference type="SMART" id="SM00356">
    <property type="entry name" value="ZnF_C3H1"/>
    <property type="match status" value="2"/>
</dbReference>
<keyword evidence="3 4" id="KW-0862">Zinc</keyword>
<gene>
    <name evidence="7" type="ORF">B7463_g2881</name>
</gene>
<feature type="region of interest" description="Disordered" evidence="5">
    <location>
        <begin position="274"/>
        <end position="294"/>
    </location>
</feature>
<sequence length="639" mass="67538">MLSNSPVPHFGPGAGNSVMNSTMTTEYRHMSTGSLTIPNGLGPQNGAVNNGQPQMMGAPRFEGPRSPPAKQNTSHVPCKFYRQGACQAGKACPFSHDLATTADNICKYFAKGNCKFGHKCANIHVLPDGRRVQYGKGGPIGIGAPLNIGGRQNSDPYQGQSSLTTSFIRANVVPPSPFSPQYSPFQSQDDNFASQNGRQQSIDIGVPVIDTTTYASHQGSAYGSPREDEMSRFGLGMSPGTKGLSVLDAPLPASFDSNGVSWIARHGPIASSVPSKFGLESPPQSLSAARDGRTSEALKNLHSSAFGDDTRDRFNGIAASPPALPAEEYFGKRVMHSHRLPKTKVMSASLPKAVDQDWEAAFTFEEDYLPETLKDLMTPQEKARRGSRAADDDLGRFNHTGSGTGTPNNESTSKFGSPSNASPSRWGPLFQRHQQQKEEEERAAALRGSAFGHVGSPLRNSSLHADINGITSTAPSTRAIARPTNSSGDSSPYLASPPRQSSMSIISQQLQRTRLSGSDSSGLHPIAASRTPVGATTPRSGLGERQVSSTISSTRFTTPIDEEQGVFDMDGVEDEDVKRGNDKKKDLSWGLNGGASSKVSSFGVIGAKSSSTGSGTTTSNGGTNGVSGSNTLAENMLGR</sequence>
<dbReference type="InterPro" id="IPR000571">
    <property type="entry name" value="Znf_CCCH"/>
</dbReference>
<feature type="compositionally biased region" description="Basic and acidic residues" evidence="5">
    <location>
        <begin position="435"/>
        <end position="444"/>
    </location>
</feature>
<evidence type="ECO:0000256" key="1">
    <source>
        <dbReference type="ARBA" id="ARBA00022723"/>
    </source>
</evidence>
<name>A0A3E2HJ89_SCYLI</name>
<evidence type="ECO:0000256" key="5">
    <source>
        <dbReference type="SAM" id="MobiDB-lite"/>
    </source>
</evidence>
<dbReference type="EMBL" id="NCSJ02000035">
    <property type="protein sequence ID" value="RFU33467.1"/>
    <property type="molecule type" value="Genomic_DNA"/>
</dbReference>
<dbReference type="GO" id="GO:0000209">
    <property type="term" value="P:protein polyubiquitination"/>
    <property type="evidence" value="ECO:0007669"/>
    <property type="project" value="InterPro"/>
</dbReference>
<feature type="non-terminal residue" evidence="7">
    <location>
        <position position="1"/>
    </location>
</feature>
<organism evidence="7 8">
    <name type="scientific">Scytalidium lignicola</name>
    <name type="common">Hyphomycete</name>
    <dbReference type="NCBI Taxonomy" id="5539"/>
    <lineage>
        <taxon>Eukaryota</taxon>
        <taxon>Fungi</taxon>
        <taxon>Dikarya</taxon>
        <taxon>Ascomycota</taxon>
        <taxon>Pezizomycotina</taxon>
        <taxon>Leotiomycetes</taxon>
        <taxon>Leotiomycetes incertae sedis</taxon>
        <taxon>Scytalidium</taxon>
    </lineage>
</organism>
<dbReference type="PANTHER" id="PTHR11224">
    <property type="entry name" value="MAKORIN-RELATED"/>
    <property type="match status" value="1"/>
</dbReference>
<feature type="compositionally biased region" description="Basic and acidic residues" evidence="5">
    <location>
        <begin position="381"/>
        <end position="396"/>
    </location>
</feature>
<dbReference type="OrthoDB" id="411372at2759"/>
<accession>A0A3E2HJ89</accession>
<evidence type="ECO:0000256" key="4">
    <source>
        <dbReference type="PROSITE-ProRule" id="PRU00723"/>
    </source>
</evidence>
<feature type="compositionally biased region" description="Polar residues" evidence="5">
    <location>
        <begin position="399"/>
        <end position="423"/>
    </location>
</feature>
<protein>
    <recommendedName>
        <fullName evidence="6">C3H1-type domain-containing protein</fullName>
    </recommendedName>
</protein>
<dbReference type="PROSITE" id="PS50103">
    <property type="entry name" value="ZF_C3H1"/>
    <property type="match status" value="2"/>
</dbReference>
<dbReference type="SUPFAM" id="SSF90229">
    <property type="entry name" value="CCCH zinc finger"/>
    <property type="match status" value="1"/>
</dbReference>
<evidence type="ECO:0000256" key="3">
    <source>
        <dbReference type="ARBA" id="ARBA00022833"/>
    </source>
</evidence>
<evidence type="ECO:0000313" key="7">
    <source>
        <dbReference type="EMBL" id="RFU33467.1"/>
    </source>
</evidence>
<feature type="region of interest" description="Disordered" evidence="5">
    <location>
        <begin position="474"/>
        <end position="552"/>
    </location>
</feature>
<comment type="caution">
    <text evidence="7">The sequence shown here is derived from an EMBL/GenBank/DDBJ whole genome shotgun (WGS) entry which is preliminary data.</text>
</comment>
<keyword evidence="2 4" id="KW-0863">Zinc-finger</keyword>
<dbReference type="OMA" id="YDMIPTI"/>
<dbReference type="AlphaFoldDB" id="A0A3E2HJ89"/>
<dbReference type="GO" id="GO:0008270">
    <property type="term" value="F:zinc ion binding"/>
    <property type="evidence" value="ECO:0007669"/>
    <property type="project" value="UniProtKB-KW"/>
</dbReference>